<name>A0A1W1ZHP7_9FIRM</name>
<feature type="transmembrane region" description="Helical" evidence="7">
    <location>
        <begin position="34"/>
        <end position="54"/>
    </location>
</feature>
<dbReference type="InterPro" id="IPR023090">
    <property type="entry name" value="UPF0702_alpha/beta_dom_sf"/>
</dbReference>
<dbReference type="GO" id="GO:0005886">
    <property type="term" value="C:plasma membrane"/>
    <property type="evidence" value="ECO:0007669"/>
    <property type="project" value="UniProtKB-SubCell"/>
</dbReference>
<evidence type="ECO:0000313" key="10">
    <source>
        <dbReference type="EMBL" id="SMC48065.1"/>
    </source>
</evidence>
<keyword evidence="4 7" id="KW-0812">Transmembrane</keyword>
<evidence type="ECO:0000256" key="1">
    <source>
        <dbReference type="ARBA" id="ARBA00004651"/>
    </source>
</evidence>
<evidence type="ECO:0000256" key="6">
    <source>
        <dbReference type="ARBA" id="ARBA00023136"/>
    </source>
</evidence>
<feature type="transmembrane region" description="Helical" evidence="7">
    <location>
        <begin position="6"/>
        <end position="22"/>
    </location>
</feature>
<evidence type="ECO:0000259" key="8">
    <source>
        <dbReference type="Pfam" id="PF04239"/>
    </source>
</evidence>
<dbReference type="InterPro" id="IPR048454">
    <property type="entry name" value="YetF_N"/>
</dbReference>
<dbReference type="Proteomes" id="UP000192790">
    <property type="component" value="Unassembled WGS sequence"/>
</dbReference>
<proteinExistence type="inferred from homology"/>
<dbReference type="EMBL" id="FWXW01000002">
    <property type="protein sequence ID" value="SMC48065.1"/>
    <property type="molecule type" value="Genomic_DNA"/>
</dbReference>
<dbReference type="RefSeq" id="WP_084233757.1">
    <property type="nucleotide sequence ID" value="NZ_FWXW01000002.1"/>
</dbReference>
<feature type="domain" description="YetF C-terminal" evidence="8">
    <location>
        <begin position="83"/>
        <end position="213"/>
    </location>
</feature>
<dbReference type="AlphaFoldDB" id="A0A1W1ZHP7"/>
<gene>
    <name evidence="10" type="ORF">SAMN02745168_1126</name>
</gene>
<evidence type="ECO:0000256" key="2">
    <source>
        <dbReference type="ARBA" id="ARBA00006448"/>
    </source>
</evidence>
<dbReference type="Gene3D" id="3.30.240.20">
    <property type="entry name" value="bsu07140 like domains"/>
    <property type="match status" value="2"/>
</dbReference>
<keyword evidence="11" id="KW-1185">Reference proteome</keyword>
<keyword evidence="5 7" id="KW-1133">Transmembrane helix</keyword>
<dbReference type="Pfam" id="PF20730">
    <property type="entry name" value="YetF_N"/>
    <property type="match status" value="1"/>
</dbReference>
<keyword evidence="6 7" id="KW-0472">Membrane</keyword>
<keyword evidence="3" id="KW-1003">Cell membrane</keyword>
<dbReference type="InterPro" id="IPR007353">
    <property type="entry name" value="DUF421"/>
</dbReference>
<dbReference type="PANTHER" id="PTHR34582">
    <property type="entry name" value="UPF0702 TRANSMEMBRANE PROTEIN YCAP"/>
    <property type="match status" value="1"/>
</dbReference>
<protein>
    <submittedName>
        <fullName evidence="10">Uncharacterized membrane protein YcaP, DUF421 family</fullName>
    </submittedName>
</protein>
<accession>A0A1W1ZHP7</accession>
<organism evidence="10 11">
    <name type="scientific">Papillibacter cinnamivorans DSM 12816</name>
    <dbReference type="NCBI Taxonomy" id="1122930"/>
    <lineage>
        <taxon>Bacteria</taxon>
        <taxon>Bacillati</taxon>
        <taxon>Bacillota</taxon>
        <taxon>Clostridia</taxon>
        <taxon>Eubacteriales</taxon>
        <taxon>Oscillospiraceae</taxon>
        <taxon>Papillibacter</taxon>
    </lineage>
</organism>
<dbReference type="STRING" id="1122930.SAMN02745168_1126"/>
<comment type="similarity">
    <text evidence="2">Belongs to the UPF0702 family.</text>
</comment>
<sequence>MAEEILQTALKSVFSIVLLFILTRIMGKKQISQLTFFDYVSGISIGSIAAAFAVDDSVGYLKGITGLIVYALFPVLLSAVSLKSYRGRKFLDGSPTVLIRNGKIVESGLKRSRMNINDLLEECRLKNAFNLADVESAVLETNGKLSVQMKAPCRPLTPRDMSIPVAPQGLMTKLIVDGKVLKTQLVSVGKDEAWLEEQLLGQGISHPSEVLLAVLASTGVLHVFPKSDPFPSAPPL</sequence>
<feature type="transmembrane region" description="Helical" evidence="7">
    <location>
        <begin position="60"/>
        <end position="82"/>
    </location>
</feature>
<evidence type="ECO:0000256" key="3">
    <source>
        <dbReference type="ARBA" id="ARBA00022475"/>
    </source>
</evidence>
<evidence type="ECO:0000313" key="11">
    <source>
        <dbReference type="Proteomes" id="UP000192790"/>
    </source>
</evidence>
<dbReference type="Pfam" id="PF04239">
    <property type="entry name" value="DUF421"/>
    <property type="match status" value="1"/>
</dbReference>
<comment type="subcellular location">
    <subcellularLocation>
        <location evidence="1">Cell membrane</location>
        <topology evidence="1">Multi-pass membrane protein</topology>
    </subcellularLocation>
</comment>
<evidence type="ECO:0000256" key="5">
    <source>
        <dbReference type="ARBA" id="ARBA00022989"/>
    </source>
</evidence>
<evidence type="ECO:0000259" key="9">
    <source>
        <dbReference type="Pfam" id="PF20730"/>
    </source>
</evidence>
<evidence type="ECO:0000256" key="4">
    <source>
        <dbReference type="ARBA" id="ARBA00022692"/>
    </source>
</evidence>
<evidence type="ECO:0000256" key="7">
    <source>
        <dbReference type="SAM" id="Phobius"/>
    </source>
</evidence>
<dbReference type="OrthoDB" id="9778331at2"/>
<reference evidence="10 11" key="1">
    <citation type="submission" date="2017-04" db="EMBL/GenBank/DDBJ databases">
        <authorList>
            <person name="Afonso C.L."/>
            <person name="Miller P.J."/>
            <person name="Scott M.A."/>
            <person name="Spackman E."/>
            <person name="Goraichik I."/>
            <person name="Dimitrov K.M."/>
            <person name="Suarez D.L."/>
            <person name="Swayne D.E."/>
        </authorList>
    </citation>
    <scope>NUCLEOTIDE SEQUENCE [LARGE SCALE GENOMIC DNA]</scope>
    <source>
        <strain evidence="10 11">DSM 12816</strain>
    </source>
</reference>
<dbReference type="PANTHER" id="PTHR34582:SF7">
    <property type="entry name" value="UPF0702 TRANSMEMBRANE PROTEIN YDFS"/>
    <property type="match status" value="1"/>
</dbReference>
<feature type="domain" description="YetF-like N-terminal transmembrane" evidence="9">
    <location>
        <begin position="6"/>
        <end position="77"/>
    </location>
</feature>